<accession>A0ABT1NZR7</accession>
<dbReference type="Pfam" id="PF10135">
    <property type="entry name" value="Rod-binding"/>
    <property type="match status" value="1"/>
</dbReference>
<keyword evidence="5" id="KW-1185">Reference proteome</keyword>
<feature type="compositionally biased region" description="Polar residues" evidence="2">
    <location>
        <begin position="101"/>
        <end position="124"/>
    </location>
</feature>
<dbReference type="RefSeq" id="WP_255873214.1">
    <property type="nucleotide sequence ID" value="NZ_JACASI010000011.1"/>
</dbReference>
<dbReference type="InterPro" id="IPR019301">
    <property type="entry name" value="Flagellar_prot_FlgJ_N"/>
</dbReference>
<evidence type="ECO:0000256" key="1">
    <source>
        <dbReference type="ARBA" id="ARBA00022795"/>
    </source>
</evidence>
<feature type="region of interest" description="Disordered" evidence="2">
    <location>
        <begin position="98"/>
        <end position="124"/>
    </location>
</feature>
<feature type="domain" description="Flagellar protein FlgJ N-terminal" evidence="3">
    <location>
        <begin position="52"/>
        <end position="98"/>
    </location>
</feature>
<evidence type="ECO:0000256" key="2">
    <source>
        <dbReference type="SAM" id="MobiDB-lite"/>
    </source>
</evidence>
<evidence type="ECO:0000259" key="3">
    <source>
        <dbReference type="Pfam" id="PF10135"/>
    </source>
</evidence>
<dbReference type="EMBL" id="JACASI010000011">
    <property type="protein sequence ID" value="MCQ3828364.1"/>
    <property type="molecule type" value="Genomic_DNA"/>
</dbReference>
<protein>
    <submittedName>
        <fullName evidence="4">Rod-binding protein</fullName>
    </submittedName>
</protein>
<dbReference type="Proteomes" id="UP001205566">
    <property type="component" value="Unassembled WGS sequence"/>
</dbReference>
<gene>
    <name evidence="4" type="ORF">HXX02_02795</name>
</gene>
<proteinExistence type="predicted"/>
<organism evidence="4 5">
    <name type="scientific">Microbulbifer elongatus</name>
    <dbReference type="NCBI Taxonomy" id="86173"/>
    <lineage>
        <taxon>Bacteria</taxon>
        <taxon>Pseudomonadati</taxon>
        <taxon>Pseudomonadota</taxon>
        <taxon>Gammaproteobacteria</taxon>
        <taxon>Cellvibrionales</taxon>
        <taxon>Microbulbiferaceae</taxon>
        <taxon>Microbulbifer</taxon>
    </lineage>
</organism>
<comment type="caution">
    <text evidence="4">The sequence shown here is derived from an EMBL/GenBank/DDBJ whole genome shotgun (WGS) entry which is preliminary data.</text>
</comment>
<evidence type="ECO:0000313" key="5">
    <source>
        <dbReference type="Proteomes" id="UP001205566"/>
    </source>
</evidence>
<evidence type="ECO:0000313" key="4">
    <source>
        <dbReference type="EMBL" id="MCQ3828364.1"/>
    </source>
</evidence>
<name>A0ABT1NZR7_9GAMM</name>
<keyword evidence="1" id="KW-1005">Bacterial flagellum biogenesis</keyword>
<reference evidence="4" key="1">
    <citation type="thesis" date="2020" institute="Technische Universitat Dresden" country="Dresden, Germany">
        <title>The Agarolytic System of Microbulbifer elongatus PORT2, Isolated from Batu Karas, Pangandaran West Java Indonesia.</title>
        <authorList>
            <person name="Anggraeni S.R."/>
        </authorList>
    </citation>
    <scope>NUCLEOTIDE SEQUENCE</scope>
    <source>
        <strain evidence="4">PORT2</strain>
    </source>
</reference>
<sequence>MGSIDARAGFALDIQGLHHLKQGSQGLGQDRSGQLQAAAEQFEALFLHQVMKSMREATPRSGLMDSSATRFYESMFDQQLSSHLSGRGLGLAEQLVRQLSRETSSAGPSETPLSRSTISADKST</sequence>